<keyword evidence="3" id="KW-1185">Reference proteome</keyword>
<evidence type="ECO:0000313" key="3">
    <source>
        <dbReference type="Proteomes" id="UP000248198"/>
    </source>
</evidence>
<feature type="signal peptide" evidence="1">
    <location>
        <begin position="1"/>
        <end position="22"/>
    </location>
</feature>
<feature type="chain" id="PRO_5016323877" evidence="1">
    <location>
        <begin position="23"/>
        <end position="300"/>
    </location>
</feature>
<gene>
    <name evidence="2" type="ORF">B0O44_10467</name>
</gene>
<reference evidence="2 3" key="1">
    <citation type="submission" date="2018-06" db="EMBL/GenBank/DDBJ databases">
        <title>Genomic Encyclopedia of Archaeal and Bacterial Type Strains, Phase II (KMG-II): from individual species to whole genera.</title>
        <authorList>
            <person name="Goeker M."/>
        </authorList>
    </citation>
    <scope>NUCLEOTIDE SEQUENCE [LARGE SCALE GENOMIC DNA]</scope>
    <source>
        <strain evidence="2 3">DSM 27372</strain>
    </source>
</reference>
<evidence type="ECO:0000313" key="2">
    <source>
        <dbReference type="EMBL" id="PYF73897.1"/>
    </source>
</evidence>
<accession>A0A318UEW1</accession>
<comment type="caution">
    <text evidence="2">The sequence shown here is derived from an EMBL/GenBank/DDBJ whole genome shotgun (WGS) entry which is preliminary data.</text>
</comment>
<name>A0A318UEW1_9SPHI</name>
<dbReference type="AlphaFoldDB" id="A0A318UEW1"/>
<evidence type="ECO:0000256" key="1">
    <source>
        <dbReference type="SAM" id="SignalP"/>
    </source>
</evidence>
<dbReference type="RefSeq" id="WP_146229817.1">
    <property type="nucleotide sequence ID" value="NZ_QKLU01000004.1"/>
</dbReference>
<keyword evidence="1" id="KW-0732">Signal</keyword>
<organism evidence="2 3">
    <name type="scientific">Pedobacter nutrimenti</name>
    <dbReference type="NCBI Taxonomy" id="1241337"/>
    <lineage>
        <taxon>Bacteria</taxon>
        <taxon>Pseudomonadati</taxon>
        <taxon>Bacteroidota</taxon>
        <taxon>Sphingobacteriia</taxon>
        <taxon>Sphingobacteriales</taxon>
        <taxon>Sphingobacteriaceae</taxon>
        <taxon>Pedobacter</taxon>
    </lineage>
</organism>
<dbReference type="OrthoDB" id="995555at2"/>
<dbReference type="EMBL" id="QKLU01000004">
    <property type="protein sequence ID" value="PYF73897.1"/>
    <property type="molecule type" value="Genomic_DNA"/>
</dbReference>
<proteinExistence type="predicted"/>
<sequence>MAKILVAAILIMLTRTLSFGQAQETIFPRLAAIANNGTDFFNIDGVMISSQSVELEFSPKNILKKFKKFNIKESDLLETDSLIGVRNFYVSKTEKNDAGMVQNTSYYFVEHAPKKLTMIAFDALNKKDRALERQVARLIVENRIPRNMYESLSIDSINFAGRKIFLGSRCRWMNVCNVQCPDEGQMNWSVHKQEQDAKQTVIDQYNMIRAKRGGKILSEDSVRVAFEGTEVKAKKIVYDFRGIKSLLVGMTGGKTLTVYFVMAPVRANYVSCVMSFWDIDRIGQSGLPRLLEQVMKLNSP</sequence>
<dbReference type="Proteomes" id="UP000248198">
    <property type="component" value="Unassembled WGS sequence"/>
</dbReference>
<protein>
    <submittedName>
        <fullName evidence="2">Uncharacterized protein</fullName>
    </submittedName>
</protein>